<dbReference type="Proteomes" id="UP000182652">
    <property type="component" value="Unassembled WGS sequence"/>
</dbReference>
<name>A0A1H4I570_9MICC</name>
<protein>
    <submittedName>
        <fullName evidence="2">Uncharacterized protein</fullName>
    </submittedName>
</protein>
<keyword evidence="3" id="KW-1185">Reference proteome</keyword>
<feature type="compositionally biased region" description="Polar residues" evidence="1">
    <location>
        <begin position="10"/>
        <end position="31"/>
    </location>
</feature>
<evidence type="ECO:0000256" key="1">
    <source>
        <dbReference type="SAM" id="MobiDB-lite"/>
    </source>
</evidence>
<evidence type="ECO:0000313" key="2">
    <source>
        <dbReference type="EMBL" id="SEB29093.1"/>
    </source>
</evidence>
<reference evidence="2 3" key="1">
    <citation type="submission" date="2016-10" db="EMBL/GenBank/DDBJ databases">
        <authorList>
            <person name="de Groot N.N."/>
        </authorList>
    </citation>
    <scope>NUCLEOTIDE SEQUENCE [LARGE SCALE GENOMIC DNA]</scope>
    <source>
        <strain evidence="2 3">DSM 10495</strain>
    </source>
</reference>
<evidence type="ECO:0000313" key="3">
    <source>
        <dbReference type="Proteomes" id="UP000182652"/>
    </source>
</evidence>
<dbReference type="AlphaFoldDB" id="A0A1H4I570"/>
<proteinExistence type="predicted"/>
<feature type="region of interest" description="Disordered" evidence="1">
    <location>
        <begin position="1"/>
        <end position="31"/>
    </location>
</feature>
<sequence length="64" mass="6791">MPITRRQAVNLANHSTTSAKPGQSHHSCPSWKSTTTDYVNLTGAHDDGLNGARLGLSSIGRCNT</sequence>
<organism evidence="2 3">
    <name type="scientific">Arthrobacter woluwensis</name>
    <dbReference type="NCBI Taxonomy" id="156980"/>
    <lineage>
        <taxon>Bacteria</taxon>
        <taxon>Bacillati</taxon>
        <taxon>Actinomycetota</taxon>
        <taxon>Actinomycetes</taxon>
        <taxon>Micrococcales</taxon>
        <taxon>Micrococcaceae</taxon>
        <taxon>Arthrobacter</taxon>
    </lineage>
</organism>
<dbReference type="EMBL" id="FNSN01000001">
    <property type="protein sequence ID" value="SEB29093.1"/>
    <property type="molecule type" value="Genomic_DNA"/>
</dbReference>
<accession>A0A1H4I570</accession>
<gene>
    <name evidence="2" type="ORF">SAMN04489745_0048</name>
</gene>